<evidence type="ECO:0000256" key="2">
    <source>
        <dbReference type="ARBA" id="ARBA00022448"/>
    </source>
</evidence>
<evidence type="ECO:0000256" key="3">
    <source>
        <dbReference type="ARBA" id="ARBA00022475"/>
    </source>
</evidence>
<evidence type="ECO:0000313" key="10">
    <source>
        <dbReference type="Proteomes" id="UP000823893"/>
    </source>
</evidence>
<comment type="caution">
    <text evidence="9">The sequence shown here is derived from an EMBL/GenBank/DDBJ whole genome shotgun (WGS) entry which is preliminary data.</text>
</comment>
<dbReference type="Pfam" id="PF07690">
    <property type="entry name" value="MFS_1"/>
    <property type="match status" value="1"/>
</dbReference>
<dbReference type="Gene3D" id="1.20.1250.20">
    <property type="entry name" value="MFS general substrate transporter like domains"/>
    <property type="match status" value="1"/>
</dbReference>
<feature type="transmembrane region" description="Helical" evidence="7">
    <location>
        <begin position="294"/>
        <end position="318"/>
    </location>
</feature>
<protein>
    <submittedName>
        <fullName evidence="9">MFS transporter</fullName>
    </submittedName>
</protein>
<accession>A0A9D2SKH8</accession>
<keyword evidence="3" id="KW-1003">Cell membrane</keyword>
<proteinExistence type="predicted"/>
<dbReference type="InterPro" id="IPR020846">
    <property type="entry name" value="MFS_dom"/>
</dbReference>
<name>A0A9D2SKH8_9FIRM</name>
<feature type="transmembrane region" description="Helical" evidence="7">
    <location>
        <begin position="358"/>
        <end position="379"/>
    </location>
</feature>
<keyword evidence="2" id="KW-0813">Transport</keyword>
<feature type="transmembrane region" description="Helical" evidence="7">
    <location>
        <begin position="269"/>
        <end position="288"/>
    </location>
</feature>
<feature type="transmembrane region" description="Helical" evidence="7">
    <location>
        <begin position="12"/>
        <end position="33"/>
    </location>
</feature>
<dbReference type="InterPro" id="IPR011701">
    <property type="entry name" value="MFS"/>
</dbReference>
<dbReference type="SUPFAM" id="SSF103473">
    <property type="entry name" value="MFS general substrate transporter"/>
    <property type="match status" value="1"/>
</dbReference>
<dbReference type="GO" id="GO:0005886">
    <property type="term" value="C:plasma membrane"/>
    <property type="evidence" value="ECO:0007669"/>
    <property type="project" value="UniProtKB-SubCell"/>
</dbReference>
<keyword evidence="5 7" id="KW-1133">Transmembrane helix</keyword>
<feature type="transmembrane region" description="Helical" evidence="7">
    <location>
        <begin position="133"/>
        <end position="156"/>
    </location>
</feature>
<feature type="transmembrane region" description="Helical" evidence="7">
    <location>
        <begin position="162"/>
        <end position="180"/>
    </location>
</feature>
<feature type="transmembrane region" description="Helical" evidence="7">
    <location>
        <begin position="242"/>
        <end position="262"/>
    </location>
</feature>
<feature type="domain" description="Major facilitator superfamily (MFS) profile" evidence="8">
    <location>
        <begin position="10"/>
        <end position="383"/>
    </location>
</feature>
<dbReference type="PANTHER" id="PTHR43124">
    <property type="entry name" value="PURINE EFFLUX PUMP PBUE"/>
    <property type="match status" value="1"/>
</dbReference>
<feature type="transmembrane region" description="Helical" evidence="7">
    <location>
        <begin position="201"/>
        <end position="222"/>
    </location>
</feature>
<sequence length="388" mass="41246">MTEEKRISPIGTAAIMCLFLISMGFTVVTPAMATLGAHFEGKDVTWISTLPTLFTVIGTAVAGAVMGKKVKYRTLAIMAGGLYLIGGCAPALFDNYAGMLVCRAIFGFGLGLMSPLGNALIVGNYKGQKQASLLGYGTLFMNGGGIILQMLGGALADMNWQLVFWGHAFGLVGFVMAFFLPEPETPAAAPKEEKKEQKEKIGKTVWVIAILFVIFNVLNYPIMLNISTLFVMRDAGTAATAATSLSLYTVSGCVAGLVFGTVFKFAKRWCIALGYLLCGLGALCVYVGTNVVIMTLGLILIGFGFSTIMPAFFAWVGVVTPPSTVAGAISICMAFTNLGAFVSSFWLQFLTAVFGENIMSGILIEIIVFLAIGIVFLIYSPFKEKKAA</sequence>
<keyword evidence="6 7" id="KW-0472">Membrane</keyword>
<evidence type="ECO:0000256" key="6">
    <source>
        <dbReference type="ARBA" id="ARBA00023136"/>
    </source>
</evidence>
<dbReference type="Proteomes" id="UP000823893">
    <property type="component" value="Unassembled WGS sequence"/>
</dbReference>
<dbReference type="PANTHER" id="PTHR43124:SF3">
    <property type="entry name" value="CHLORAMPHENICOL EFFLUX PUMP RV0191"/>
    <property type="match status" value="1"/>
</dbReference>
<feature type="transmembrane region" description="Helical" evidence="7">
    <location>
        <begin position="325"/>
        <end position="346"/>
    </location>
</feature>
<evidence type="ECO:0000259" key="8">
    <source>
        <dbReference type="PROSITE" id="PS50850"/>
    </source>
</evidence>
<feature type="transmembrane region" description="Helical" evidence="7">
    <location>
        <begin position="74"/>
        <end position="92"/>
    </location>
</feature>
<feature type="transmembrane region" description="Helical" evidence="7">
    <location>
        <begin position="98"/>
        <end position="121"/>
    </location>
</feature>
<evidence type="ECO:0000256" key="7">
    <source>
        <dbReference type="SAM" id="Phobius"/>
    </source>
</evidence>
<gene>
    <name evidence="9" type="ORF">H9935_06375</name>
</gene>
<feature type="transmembrane region" description="Helical" evidence="7">
    <location>
        <begin position="45"/>
        <end position="67"/>
    </location>
</feature>
<evidence type="ECO:0000256" key="1">
    <source>
        <dbReference type="ARBA" id="ARBA00004651"/>
    </source>
</evidence>
<keyword evidence="4 7" id="KW-0812">Transmembrane</keyword>
<comment type="subcellular location">
    <subcellularLocation>
        <location evidence="1">Cell membrane</location>
        <topology evidence="1">Multi-pass membrane protein</topology>
    </subcellularLocation>
</comment>
<evidence type="ECO:0000256" key="4">
    <source>
        <dbReference type="ARBA" id="ARBA00022692"/>
    </source>
</evidence>
<dbReference type="EMBL" id="DWWV01000080">
    <property type="protein sequence ID" value="HJC10426.1"/>
    <property type="molecule type" value="Genomic_DNA"/>
</dbReference>
<reference evidence="9" key="2">
    <citation type="submission" date="2021-04" db="EMBL/GenBank/DDBJ databases">
        <authorList>
            <person name="Gilroy R."/>
        </authorList>
    </citation>
    <scope>NUCLEOTIDE SEQUENCE</scope>
    <source>
        <strain evidence="9">ChiSxjej6B18-287</strain>
    </source>
</reference>
<reference evidence="9" key="1">
    <citation type="journal article" date="2021" name="PeerJ">
        <title>Extensive microbial diversity within the chicken gut microbiome revealed by metagenomics and culture.</title>
        <authorList>
            <person name="Gilroy R."/>
            <person name="Ravi A."/>
            <person name="Getino M."/>
            <person name="Pursley I."/>
            <person name="Horton D.L."/>
            <person name="Alikhan N.F."/>
            <person name="Baker D."/>
            <person name="Gharbi K."/>
            <person name="Hall N."/>
            <person name="Watson M."/>
            <person name="Adriaenssens E.M."/>
            <person name="Foster-Nyarko E."/>
            <person name="Jarju S."/>
            <person name="Secka A."/>
            <person name="Antonio M."/>
            <person name="Oren A."/>
            <person name="Chaudhuri R.R."/>
            <person name="La Ragione R."/>
            <person name="Hildebrand F."/>
            <person name="Pallen M.J."/>
        </authorList>
    </citation>
    <scope>NUCLEOTIDE SEQUENCE</scope>
    <source>
        <strain evidence="9">ChiSxjej6B18-287</strain>
    </source>
</reference>
<dbReference type="AlphaFoldDB" id="A0A9D2SKH8"/>
<evidence type="ECO:0000256" key="5">
    <source>
        <dbReference type="ARBA" id="ARBA00022989"/>
    </source>
</evidence>
<dbReference type="InterPro" id="IPR036259">
    <property type="entry name" value="MFS_trans_sf"/>
</dbReference>
<dbReference type="PROSITE" id="PS50850">
    <property type="entry name" value="MFS"/>
    <property type="match status" value="1"/>
</dbReference>
<organism evidence="9 10">
    <name type="scientific">Candidatus Blautia merdigallinarum</name>
    <dbReference type="NCBI Taxonomy" id="2838495"/>
    <lineage>
        <taxon>Bacteria</taxon>
        <taxon>Bacillati</taxon>
        <taxon>Bacillota</taxon>
        <taxon>Clostridia</taxon>
        <taxon>Lachnospirales</taxon>
        <taxon>Lachnospiraceae</taxon>
        <taxon>Blautia</taxon>
    </lineage>
</organism>
<dbReference type="GO" id="GO:0022857">
    <property type="term" value="F:transmembrane transporter activity"/>
    <property type="evidence" value="ECO:0007669"/>
    <property type="project" value="InterPro"/>
</dbReference>
<dbReference type="InterPro" id="IPR050189">
    <property type="entry name" value="MFS_Efflux_Transporters"/>
</dbReference>
<evidence type="ECO:0000313" key="9">
    <source>
        <dbReference type="EMBL" id="HJC10426.1"/>
    </source>
</evidence>